<evidence type="ECO:0000313" key="2">
    <source>
        <dbReference type="EMBL" id="MCQ8116998.1"/>
    </source>
</evidence>
<feature type="transmembrane region" description="Helical" evidence="1">
    <location>
        <begin position="145"/>
        <end position="165"/>
    </location>
</feature>
<organism evidence="2 3">
    <name type="scientific">Methylomonas rosea</name>
    <dbReference type="NCBI Taxonomy" id="2952227"/>
    <lineage>
        <taxon>Bacteria</taxon>
        <taxon>Pseudomonadati</taxon>
        <taxon>Pseudomonadota</taxon>
        <taxon>Gammaproteobacteria</taxon>
        <taxon>Methylococcales</taxon>
        <taxon>Methylococcaceae</taxon>
        <taxon>Methylomonas</taxon>
    </lineage>
</organism>
<protein>
    <recommendedName>
        <fullName evidence="4">SMODS and SLOG-associating 2TM effector domain-containing protein</fullName>
    </recommendedName>
</protein>
<dbReference type="EMBL" id="JANIBL010000013">
    <property type="protein sequence ID" value="MCQ8116998.1"/>
    <property type="molecule type" value="Genomic_DNA"/>
</dbReference>
<keyword evidence="1" id="KW-0812">Transmembrane</keyword>
<evidence type="ECO:0000313" key="3">
    <source>
        <dbReference type="Proteomes" id="UP001524570"/>
    </source>
</evidence>
<evidence type="ECO:0008006" key="4">
    <source>
        <dbReference type="Google" id="ProtNLM"/>
    </source>
</evidence>
<keyword evidence="3" id="KW-1185">Reference proteome</keyword>
<keyword evidence="1" id="KW-1133">Transmembrane helix</keyword>
<feature type="transmembrane region" description="Helical" evidence="1">
    <location>
        <begin position="116"/>
        <end position="139"/>
    </location>
</feature>
<sequence length="263" mass="30699">MNEYRPYDGWDYRINDLLIGEDEPPGNQLLDEDGNPSTTIENKSLEGLAVLAATLNKYGPDMKPEHLEKAVWWLKDWKMHRSDWYRSVNAMAEFHQTMESLKNSLEFKRDGKRARLYSYGSHLFALISGVCAGFALNAWLGESGWVERIALTIGALSLALLTAGFRDTARDIWQQQDRRYFLQCLRQSRCTEDLLHAGLFAYHPETISVESAEEHLAFRRAVREMQHQLGDALYFDWDRQIRERFNEKEQAYSWNWPQSEKKG</sequence>
<proteinExistence type="predicted"/>
<reference evidence="2 3" key="1">
    <citation type="submission" date="2022-07" db="EMBL/GenBank/DDBJ databases">
        <title>Methylomonas rivi sp. nov., Methylomonas rosea sp. nov., Methylomonas aureus sp. nov. and Methylomonas subterranea sp. nov., four novel methanotrophs isolated from a freshwater creek and the deep terrestrial subsurface.</title>
        <authorList>
            <person name="Abin C."/>
            <person name="Sankaranarayanan K."/>
            <person name="Garner C."/>
            <person name="Sindelar R."/>
            <person name="Kotary K."/>
            <person name="Garner R."/>
            <person name="Barclay S."/>
            <person name="Lawson P."/>
            <person name="Krumholz L."/>
        </authorList>
    </citation>
    <scope>NUCLEOTIDE SEQUENCE [LARGE SCALE GENOMIC DNA]</scope>
    <source>
        <strain evidence="2 3">WSC-7</strain>
    </source>
</reference>
<evidence type="ECO:0000256" key="1">
    <source>
        <dbReference type="SAM" id="Phobius"/>
    </source>
</evidence>
<name>A0ABT1TQE8_9GAMM</name>
<accession>A0ABT1TQE8</accession>
<gene>
    <name evidence="2" type="ORF">NP589_06155</name>
</gene>
<dbReference type="RefSeq" id="WP_256606186.1">
    <property type="nucleotide sequence ID" value="NZ_JANIBL010000013.1"/>
</dbReference>
<keyword evidence="1" id="KW-0472">Membrane</keyword>
<dbReference type="Proteomes" id="UP001524570">
    <property type="component" value="Unassembled WGS sequence"/>
</dbReference>
<comment type="caution">
    <text evidence="2">The sequence shown here is derived from an EMBL/GenBank/DDBJ whole genome shotgun (WGS) entry which is preliminary data.</text>
</comment>